<dbReference type="GO" id="GO:0016020">
    <property type="term" value="C:membrane"/>
    <property type="evidence" value="ECO:0007669"/>
    <property type="project" value="InterPro"/>
</dbReference>
<dbReference type="GO" id="GO:0000155">
    <property type="term" value="F:phosphorelay sensor kinase activity"/>
    <property type="evidence" value="ECO:0007669"/>
    <property type="project" value="InterPro"/>
</dbReference>
<dbReference type="SMART" id="SM00387">
    <property type="entry name" value="HATPase_c"/>
    <property type="match status" value="1"/>
</dbReference>
<evidence type="ECO:0000313" key="6">
    <source>
        <dbReference type="EMBL" id="RZU35534.1"/>
    </source>
</evidence>
<dbReference type="InterPro" id="IPR003594">
    <property type="entry name" value="HATPase_dom"/>
</dbReference>
<dbReference type="EMBL" id="SHKW01000002">
    <property type="protein sequence ID" value="RZU35534.1"/>
    <property type="molecule type" value="Genomic_DNA"/>
</dbReference>
<feature type="chain" id="PRO_5020456192" evidence="4">
    <location>
        <begin position="25"/>
        <end position="996"/>
    </location>
</feature>
<dbReference type="PANTHER" id="PTHR24421:SF62">
    <property type="entry name" value="SENSORY TRANSDUCTION HISTIDINE KINASE"/>
    <property type="match status" value="1"/>
</dbReference>
<gene>
    <name evidence="6" type="ORF">BDD14_5597</name>
</gene>
<keyword evidence="3" id="KW-0902">Two-component regulatory system</keyword>
<feature type="signal peptide" evidence="4">
    <location>
        <begin position="1"/>
        <end position="24"/>
    </location>
</feature>
<dbReference type="Gene3D" id="1.20.5.1930">
    <property type="match status" value="1"/>
</dbReference>
<dbReference type="Gene3D" id="2.130.10.10">
    <property type="entry name" value="YVTN repeat-like/Quinoprotein amine dehydrogenase"/>
    <property type="match status" value="3"/>
</dbReference>
<evidence type="ECO:0000256" key="4">
    <source>
        <dbReference type="SAM" id="SignalP"/>
    </source>
</evidence>
<dbReference type="InterPro" id="IPR011123">
    <property type="entry name" value="Y_Y_Y"/>
</dbReference>
<dbReference type="PROSITE" id="PS51257">
    <property type="entry name" value="PROKAR_LIPOPROTEIN"/>
    <property type="match status" value="1"/>
</dbReference>
<dbReference type="AlphaFoldDB" id="A0A4Q7YFI9"/>
<keyword evidence="1" id="KW-0808">Transferase</keyword>
<protein>
    <submittedName>
        <fullName evidence="6">Two component regulator with propeller domain</fullName>
    </submittedName>
</protein>
<keyword evidence="4" id="KW-0732">Signal</keyword>
<dbReference type="GO" id="GO:0046983">
    <property type="term" value="F:protein dimerization activity"/>
    <property type="evidence" value="ECO:0007669"/>
    <property type="project" value="InterPro"/>
</dbReference>
<keyword evidence="2" id="KW-0418">Kinase</keyword>
<dbReference type="CDD" id="cd16917">
    <property type="entry name" value="HATPase_UhpB-NarQ-NarX-like"/>
    <property type="match status" value="1"/>
</dbReference>
<dbReference type="SUPFAM" id="SSF63829">
    <property type="entry name" value="Calcium-dependent phosphotriesterase"/>
    <property type="match status" value="2"/>
</dbReference>
<dbReference type="InterPro" id="IPR015943">
    <property type="entry name" value="WD40/YVTN_repeat-like_dom_sf"/>
</dbReference>
<dbReference type="SUPFAM" id="SSF55874">
    <property type="entry name" value="ATPase domain of HSP90 chaperone/DNA topoisomerase II/histidine kinase"/>
    <property type="match status" value="1"/>
</dbReference>
<evidence type="ECO:0000256" key="1">
    <source>
        <dbReference type="ARBA" id="ARBA00022679"/>
    </source>
</evidence>
<evidence type="ECO:0000256" key="2">
    <source>
        <dbReference type="ARBA" id="ARBA00022777"/>
    </source>
</evidence>
<evidence type="ECO:0000256" key="3">
    <source>
        <dbReference type="ARBA" id="ARBA00023012"/>
    </source>
</evidence>
<dbReference type="Gene3D" id="3.30.565.10">
    <property type="entry name" value="Histidine kinase-like ATPase, C-terminal domain"/>
    <property type="match status" value="1"/>
</dbReference>
<reference evidence="6 7" key="1">
    <citation type="submission" date="2019-02" db="EMBL/GenBank/DDBJ databases">
        <title>Genomic Encyclopedia of Archaeal and Bacterial Type Strains, Phase II (KMG-II): from individual species to whole genera.</title>
        <authorList>
            <person name="Goeker M."/>
        </authorList>
    </citation>
    <scope>NUCLEOTIDE SEQUENCE [LARGE SCALE GENOMIC DNA]</scope>
    <source>
        <strain evidence="6 7">DSM 18101</strain>
    </source>
</reference>
<dbReference type="RefSeq" id="WP_130423847.1">
    <property type="nucleotide sequence ID" value="NZ_SHKW01000002.1"/>
</dbReference>
<dbReference type="Proteomes" id="UP000292958">
    <property type="component" value="Unassembled WGS sequence"/>
</dbReference>
<dbReference type="Pfam" id="PF07495">
    <property type="entry name" value="Y_Y_Y"/>
    <property type="match status" value="1"/>
</dbReference>
<dbReference type="InterPro" id="IPR011712">
    <property type="entry name" value="Sig_transdc_His_kin_sub3_dim/P"/>
</dbReference>
<comment type="caution">
    <text evidence="6">The sequence shown here is derived from an EMBL/GenBank/DDBJ whole genome shotgun (WGS) entry which is preliminary data.</text>
</comment>
<dbReference type="PROSITE" id="PS50109">
    <property type="entry name" value="HIS_KIN"/>
    <property type="match status" value="1"/>
</dbReference>
<evidence type="ECO:0000313" key="7">
    <source>
        <dbReference type="Proteomes" id="UP000292958"/>
    </source>
</evidence>
<dbReference type="InterPro" id="IPR013783">
    <property type="entry name" value="Ig-like_fold"/>
</dbReference>
<organism evidence="6 7">
    <name type="scientific">Edaphobacter modestus</name>
    <dbReference type="NCBI Taxonomy" id="388466"/>
    <lineage>
        <taxon>Bacteria</taxon>
        <taxon>Pseudomonadati</taxon>
        <taxon>Acidobacteriota</taxon>
        <taxon>Terriglobia</taxon>
        <taxon>Terriglobales</taxon>
        <taxon>Acidobacteriaceae</taxon>
        <taxon>Edaphobacter</taxon>
    </lineage>
</organism>
<dbReference type="Gene3D" id="2.60.40.10">
    <property type="entry name" value="Immunoglobulins"/>
    <property type="match status" value="1"/>
</dbReference>
<dbReference type="InterPro" id="IPR011110">
    <property type="entry name" value="Reg_prop"/>
</dbReference>
<name>A0A4Q7YFI9_9BACT</name>
<evidence type="ECO:0000259" key="5">
    <source>
        <dbReference type="PROSITE" id="PS50109"/>
    </source>
</evidence>
<feature type="domain" description="Histidine kinase" evidence="5">
    <location>
        <begin position="872"/>
        <end position="967"/>
    </location>
</feature>
<keyword evidence="7" id="KW-1185">Reference proteome</keyword>
<dbReference type="InterPro" id="IPR036890">
    <property type="entry name" value="HATPase_C_sf"/>
</dbReference>
<dbReference type="PANTHER" id="PTHR24421">
    <property type="entry name" value="NITRATE/NITRITE SENSOR PROTEIN NARX-RELATED"/>
    <property type="match status" value="1"/>
</dbReference>
<dbReference type="InterPro" id="IPR005467">
    <property type="entry name" value="His_kinase_dom"/>
</dbReference>
<dbReference type="OrthoDB" id="127270at2"/>
<dbReference type="InterPro" id="IPR050482">
    <property type="entry name" value="Sensor_HK_TwoCompSys"/>
</dbReference>
<accession>A0A4Q7YFI9</accession>
<dbReference type="Pfam" id="PF07730">
    <property type="entry name" value="HisKA_3"/>
    <property type="match status" value="1"/>
</dbReference>
<dbReference type="Pfam" id="PF07494">
    <property type="entry name" value="Reg_prop"/>
    <property type="match status" value="3"/>
</dbReference>
<sequence length="996" mass="110809">MRKARAEVIICLALMLACCACALALDPSLDISQYAHTAWKVRDGFAKGFLYSIAQTPDGYIWLGTEFGLLRFDGVRAVPWQPPSGQELPGKDIGTLLVTRDGALWIGTYNGLASWKEGKFITYSELNGSRISALLEDGEGTVWVGTREPRIFGENVGAIDADAEGNFWVGFDKDSRKWKSGRPQSSEVSDPQHAQQALLEHEDFAFVNDSHKGGRALIPRQVQRGASVRSSQRFRPSQMLRDRDGAVWVATSDRGLIHFHQGKTDNFSEADGLSGDTVNRLLQDQEGDIWVVTTNGIDRFREYAVPNIGIKQGLSNTNTLSILASSDGKVWIGTHSGLNKWKNGQISVVLRGDGTTHSVFQDSSGRIWVSTLAAYGYLDSDRFVPVLDLGGGLAVSVAELPKGHLWVANDSKGLFHLVGDRVVQKLSWAALGHTDHARVLLADRSQRGLWLGFNQGGVSYFADGRIHKSYSAADGLGRGRVNQLRFGPNGGLWAATETGLSRIKDGRIATLTSKNGLPCESVHWTMEDNDRSFWLYMACGLVRILRPELDAWIADRSRSVQTTLFDISDGVPSHSYPSEVHGVTKSSDGRIWFAAYDGVSVIDPHHLAENKLPPPVRIEQVITDEKPYDARNGMRLPARIRYLTIHYTALSLVIPEKVRFRYKLEGVDADWREVVNDREVQYSNFGPGAYQFRVKACNNSGVWNDEGASLGFVIPPTWYQTNWFRALCAALFVALVWAAYQMRVRQLAYQFNLGLEERVSERTRIARDLHDTLLQSFQAVLPLFQAVIYKLPEGAVDARKTLEVAVDRASDAITEGRDAVQALRVSAVEQNDLAQAIRTLGEALASAETNQSSPRFDVVVEGTSRNLHPILRDEVYRLTAEALRNAFRHAAAQTLEVEIRYDEKYFRLRVRDDGKGIDSDVLSQDGREGHYGLRGMKERAALVSGKLTIWSEADGGTEIELIIPGSRAYTKPTRRFWYFGKRSATESDVNETIERQ</sequence>
<proteinExistence type="predicted"/>
<dbReference type="Pfam" id="PF02518">
    <property type="entry name" value="HATPase_c"/>
    <property type="match status" value="1"/>
</dbReference>